<dbReference type="GO" id="GO:0005615">
    <property type="term" value="C:extracellular space"/>
    <property type="evidence" value="ECO:0000318"/>
    <property type="project" value="GO_Central"/>
</dbReference>
<dbReference type="InterPro" id="IPR022423">
    <property type="entry name" value="Neurohypophysial_hormone_CS"/>
</dbReference>
<keyword evidence="5" id="KW-0027">Amidation</keyword>
<reference evidence="10" key="2">
    <citation type="journal article" date="2015" name="Mol. Biol. Evol.">
        <title>Prevertebrate Local Gene Duplication Facilitated Expansion of the Neuropeptide GPCR Superfamily.</title>
        <authorList>
            <person name="Yun S."/>
            <person name="Furlong M."/>
            <person name="Sim M."/>
            <person name="Cho M."/>
            <person name="Park S."/>
            <person name="Cho E.B."/>
            <person name="Reyes-Alcaraz A."/>
            <person name="Hwang J.I."/>
            <person name="Kim J."/>
            <person name="Seong J.Y."/>
        </authorList>
    </citation>
    <scope>NUCLEOTIDE SEQUENCE</scope>
</reference>
<dbReference type="InterPro" id="IPR000981">
    <property type="entry name" value="Neurhyp_horm"/>
</dbReference>
<evidence type="ECO:0000256" key="5">
    <source>
        <dbReference type="ARBA" id="ARBA00022815"/>
    </source>
</evidence>
<evidence type="ECO:0000313" key="10">
    <source>
        <dbReference type="EMBL" id="ALD51577.1"/>
    </source>
</evidence>
<keyword evidence="9" id="KW-1133">Transmembrane helix</keyword>
<evidence type="ECO:0000256" key="1">
    <source>
        <dbReference type="ARBA" id="ARBA00007369"/>
    </source>
</evidence>
<evidence type="ECO:0000256" key="3">
    <source>
        <dbReference type="ARBA" id="ARBA00022702"/>
    </source>
</evidence>
<dbReference type="PRINTS" id="PR00831">
    <property type="entry name" value="NEUROPHYSIN"/>
</dbReference>
<protein>
    <submittedName>
        <fullName evidence="10 11">Oxytocin</fullName>
    </submittedName>
</protein>
<evidence type="ECO:0000256" key="7">
    <source>
        <dbReference type="PIRSR" id="PIRSR001815-50"/>
    </source>
</evidence>
<keyword evidence="9" id="KW-0472">Membrane</keyword>
<dbReference type="PIRSF" id="PIRSF001815">
    <property type="entry name" value="Nonapeptide_hormone_precursor"/>
    <property type="match status" value="1"/>
</dbReference>
<feature type="disulfide bond" evidence="7">
    <location>
        <begin position="63"/>
        <end position="86"/>
    </location>
</feature>
<feature type="disulfide bond" evidence="7">
    <location>
        <begin position="31"/>
        <end position="36"/>
    </location>
</feature>
<proteinExistence type="evidence at transcript level"/>
<sequence>QAPLSTPETAAMSGPALSVCLLCLLSICTACYISNCPIGGKRALLDRPGHKCMVCGPEDRGRCFGPSICCGEELGCYVGTPETARCLEENYLPSPCEAGGRACGAEGGRCAAPGVCCDEEGCRVDSSCRGRDDSSQSESSSPAVGGDFLPRLLHMVSHTPSRRLHQ</sequence>
<dbReference type="GeneTree" id="ENSGT00390000004511"/>
<evidence type="ECO:0000256" key="2">
    <source>
        <dbReference type="ARBA" id="ARBA00022685"/>
    </source>
</evidence>
<feature type="disulfide bond" evidence="7">
    <location>
        <begin position="55"/>
        <end position="69"/>
    </location>
</feature>
<evidence type="ECO:0000313" key="12">
    <source>
        <dbReference type="Proteomes" id="UP000018468"/>
    </source>
</evidence>
<keyword evidence="12" id="KW-1185">Reference proteome</keyword>
<dbReference type="Ensembl" id="ENSLOCT00000001323.1">
    <property type="protein sequence ID" value="ENSLOCP00000001318.1"/>
    <property type="gene ID" value="ENSLOCG00000001173.1"/>
</dbReference>
<keyword evidence="6 7" id="KW-1015">Disulfide bond</keyword>
<gene>
    <name evidence="10" type="primary">OXT</name>
</gene>
<dbReference type="EMBL" id="AHAT01023305">
    <property type="status" value="NOT_ANNOTATED_CDS"/>
    <property type="molecule type" value="Genomic_DNA"/>
</dbReference>
<evidence type="ECO:0000313" key="11">
    <source>
        <dbReference type="Ensembl" id="ENSLOCP00000001318.1"/>
    </source>
</evidence>
<feature type="region of interest" description="Disordered" evidence="8">
    <location>
        <begin position="128"/>
        <end position="150"/>
    </location>
</feature>
<accession>W5LYW1</accession>
<dbReference type="Pfam" id="PF00184">
    <property type="entry name" value="Hormone_5"/>
    <property type="match status" value="1"/>
</dbReference>
<dbReference type="eggNOG" id="ENOG502S2CT">
    <property type="taxonomic scope" value="Eukaryota"/>
</dbReference>
<dbReference type="OMA" id="NDESCVS"/>
<dbReference type="PANTHER" id="PTHR11681:SF5">
    <property type="entry name" value="ISOTOCIN"/>
    <property type="match status" value="1"/>
</dbReference>
<feature type="disulfide bond" evidence="7">
    <location>
        <begin position="117"/>
        <end position="122"/>
    </location>
</feature>
<keyword evidence="4" id="KW-0732">Signal</keyword>
<feature type="disulfide bond" evidence="7">
    <location>
        <begin position="52"/>
        <end position="96"/>
    </location>
</feature>
<keyword evidence="3" id="KW-0372">Hormone</keyword>
<dbReference type="GO" id="GO:0035556">
    <property type="term" value="P:intracellular signal transduction"/>
    <property type="evidence" value="ECO:0000318"/>
    <property type="project" value="GO_Central"/>
</dbReference>
<dbReference type="EMBL" id="AHAT01023306">
    <property type="status" value="NOT_ANNOTATED_CDS"/>
    <property type="molecule type" value="Genomic_DNA"/>
</dbReference>
<feature type="transmembrane region" description="Helical" evidence="9">
    <location>
        <begin position="12"/>
        <end position="33"/>
    </location>
</feature>
<dbReference type="PANTHER" id="PTHR11681">
    <property type="entry name" value="NEUROPHYSIN"/>
    <property type="match status" value="1"/>
</dbReference>
<dbReference type="FunFam" id="2.60.9.10:FF:000001">
    <property type="entry name" value="oxytocin-neurophysin 1"/>
    <property type="match status" value="1"/>
</dbReference>
<dbReference type="SMART" id="SM00003">
    <property type="entry name" value="NH"/>
    <property type="match status" value="1"/>
</dbReference>
<feature type="disulfide bond" evidence="7">
    <location>
        <begin position="110"/>
        <end position="128"/>
    </location>
</feature>
<reference evidence="12" key="1">
    <citation type="submission" date="2011-12" db="EMBL/GenBank/DDBJ databases">
        <title>The Draft Genome of Lepisosteus oculatus.</title>
        <authorList>
            <consortium name="The Broad Institute Genome Assembly &amp; Analysis Group"/>
            <consortium name="Computational R&amp;D Group"/>
            <consortium name="and Sequencing Platform"/>
            <person name="Di Palma F."/>
            <person name="Alfoldi J."/>
            <person name="Johnson J."/>
            <person name="Berlin A."/>
            <person name="Gnerre S."/>
            <person name="Jaffe D."/>
            <person name="MacCallum I."/>
            <person name="Young S."/>
            <person name="Walker B.J."/>
            <person name="Lander E.S."/>
            <person name="Lindblad-Toh K."/>
        </authorList>
    </citation>
    <scope>NUCLEOTIDE SEQUENCE [LARGE SCALE GENOMIC DNA]</scope>
</reference>
<keyword evidence="9" id="KW-0812">Transmembrane</keyword>
<dbReference type="GO" id="GO:0005184">
    <property type="term" value="F:neuropeptide hormone activity"/>
    <property type="evidence" value="ECO:0000318"/>
    <property type="project" value="GO_Central"/>
</dbReference>
<name>W5LYW1_LEPOC</name>
<dbReference type="EMBL" id="KT235794">
    <property type="protein sequence ID" value="ALD51577.1"/>
    <property type="molecule type" value="mRNA"/>
</dbReference>
<evidence type="ECO:0000256" key="8">
    <source>
        <dbReference type="SAM" id="MobiDB-lite"/>
    </source>
</evidence>
<reference evidence="11" key="3">
    <citation type="submission" date="2025-05" db="UniProtKB">
        <authorList>
            <consortium name="Ensembl"/>
        </authorList>
    </citation>
    <scope>IDENTIFICATION</scope>
</reference>
<organism evidence="11 12">
    <name type="scientific">Lepisosteus oculatus</name>
    <name type="common">Spotted gar</name>
    <dbReference type="NCBI Taxonomy" id="7918"/>
    <lineage>
        <taxon>Eukaryota</taxon>
        <taxon>Metazoa</taxon>
        <taxon>Chordata</taxon>
        <taxon>Craniata</taxon>
        <taxon>Vertebrata</taxon>
        <taxon>Euteleostomi</taxon>
        <taxon>Actinopterygii</taxon>
        <taxon>Neopterygii</taxon>
        <taxon>Holostei</taxon>
        <taxon>Semionotiformes</taxon>
        <taxon>Lepisosteidae</taxon>
        <taxon>Lepisosteus</taxon>
    </lineage>
</organism>
<dbReference type="InterPro" id="IPR036387">
    <property type="entry name" value="Neurhyp_horm_dom_sf"/>
</dbReference>
<dbReference type="PROSITE" id="PS00264">
    <property type="entry name" value="NEUROHYPOPHYS_HORM"/>
    <property type="match status" value="1"/>
</dbReference>
<dbReference type="Bgee" id="ENSLOCG00000001173">
    <property type="expression patterns" value="Expressed in brain and 3 other cell types or tissues"/>
</dbReference>
<dbReference type="GO" id="GO:0030141">
    <property type="term" value="C:secretory granule"/>
    <property type="evidence" value="ECO:0000318"/>
    <property type="project" value="GO_Central"/>
</dbReference>
<evidence type="ECO:0000256" key="4">
    <source>
        <dbReference type="ARBA" id="ARBA00022729"/>
    </source>
</evidence>
<dbReference type="GO" id="GO:0005185">
    <property type="term" value="F:neurohypophyseal hormone activity"/>
    <property type="evidence" value="ECO:0007669"/>
    <property type="project" value="InterPro"/>
</dbReference>
<feature type="disulfide bond" evidence="7">
    <location>
        <begin position="103"/>
        <end position="116"/>
    </location>
</feature>
<keyword evidence="2" id="KW-0165">Cleavage on pair of basic residues</keyword>
<dbReference type="HOGENOM" id="CLU_125770_0_0_1"/>
<dbReference type="STRING" id="7918.ENSLOCP00000001318"/>
<dbReference type="SUPFAM" id="SSF49606">
    <property type="entry name" value="Neurophysin II"/>
    <property type="match status" value="1"/>
</dbReference>
<comment type="similarity">
    <text evidence="1">Belongs to the vasopressin/oxytocin family.</text>
</comment>
<dbReference type="Proteomes" id="UP000018468">
    <property type="component" value="Linkage group LG2"/>
</dbReference>
<evidence type="ECO:0000256" key="6">
    <source>
        <dbReference type="ARBA" id="ARBA00023157"/>
    </source>
</evidence>
<dbReference type="AlphaFoldDB" id="W5LYW1"/>
<evidence type="ECO:0000256" key="9">
    <source>
        <dbReference type="SAM" id="Phobius"/>
    </source>
</evidence>
<dbReference type="Gene3D" id="2.60.9.10">
    <property type="entry name" value="Neurohypophysial hormone domain"/>
    <property type="match status" value="1"/>
</dbReference>
<feature type="disulfide bond" evidence="7">
    <location>
        <begin position="70"/>
        <end position="76"/>
    </location>
</feature>